<dbReference type="PANTHER" id="PTHR30055:SF226">
    <property type="entry name" value="HTH-TYPE TRANSCRIPTIONAL REGULATOR PKSA"/>
    <property type="match status" value="1"/>
</dbReference>
<dbReference type="Proteomes" id="UP001236014">
    <property type="component" value="Chromosome"/>
</dbReference>
<accession>A0A9Y2MNN8</accession>
<dbReference type="KEGG" id="acab:QRX50_26130"/>
<feature type="domain" description="HTH tetR-type" evidence="4">
    <location>
        <begin position="23"/>
        <end position="84"/>
    </location>
</feature>
<gene>
    <name evidence="5" type="ORF">QRX50_26130</name>
</gene>
<reference evidence="5 6" key="1">
    <citation type="submission" date="2023-06" db="EMBL/GenBank/DDBJ databases">
        <authorList>
            <person name="Oyuntsetseg B."/>
            <person name="Kim S.B."/>
        </authorList>
    </citation>
    <scope>NUCLEOTIDE SEQUENCE [LARGE SCALE GENOMIC DNA]</scope>
    <source>
        <strain evidence="5 6">2-15</strain>
    </source>
</reference>
<evidence type="ECO:0000256" key="1">
    <source>
        <dbReference type="ARBA" id="ARBA00023125"/>
    </source>
</evidence>
<evidence type="ECO:0000313" key="5">
    <source>
        <dbReference type="EMBL" id="WIX75040.1"/>
    </source>
</evidence>
<evidence type="ECO:0000259" key="4">
    <source>
        <dbReference type="PROSITE" id="PS50977"/>
    </source>
</evidence>
<dbReference type="SUPFAM" id="SSF46689">
    <property type="entry name" value="Homeodomain-like"/>
    <property type="match status" value="1"/>
</dbReference>
<feature type="DNA-binding region" description="H-T-H motif" evidence="2">
    <location>
        <begin position="47"/>
        <end position="66"/>
    </location>
</feature>
<dbReference type="PROSITE" id="PS50977">
    <property type="entry name" value="HTH_TETR_2"/>
    <property type="match status" value="1"/>
</dbReference>
<keyword evidence="1 2" id="KW-0238">DNA-binding</keyword>
<evidence type="ECO:0000256" key="3">
    <source>
        <dbReference type="SAM" id="MobiDB-lite"/>
    </source>
</evidence>
<evidence type="ECO:0000313" key="6">
    <source>
        <dbReference type="Proteomes" id="UP001236014"/>
    </source>
</evidence>
<dbReference type="RefSeq" id="WP_285965817.1">
    <property type="nucleotide sequence ID" value="NZ_CP127294.1"/>
</dbReference>
<dbReference type="Pfam" id="PF00440">
    <property type="entry name" value="TetR_N"/>
    <property type="match status" value="1"/>
</dbReference>
<sequence length="211" mass="23152">MHTGDDVNDTAGQASNRRGRDRARTEADLLQATFDLLQRDGIFAGLNLQEVADRSGVNRGQIYQYFGDRRSLLRAAVAHRAREWAAGAKRHWEASFLGRRKAMFRSALANPAPTLVEALLAIDGDPDYHALPEIEKTRAALERDQATGALPADGDAIAMHVFMVAAYKGYLIFREALARDVGVPVEELDARVLAVHDQVAGAMTEGDARDR</sequence>
<proteinExistence type="predicted"/>
<dbReference type="InterPro" id="IPR001647">
    <property type="entry name" value="HTH_TetR"/>
</dbReference>
<protein>
    <submittedName>
        <fullName evidence="5">TetR/AcrR family transcriptional regulator</fullName>
    </submittedName>
</protein>
<keyword evidence="6" id="KW-1185">Reference proteome</keyword>
<dbReference type="PANTHER" id="PTHR30055">
    <property type="entry name" value="HTH-TYPE TRANSCRIPTIONAL REGULATOR RUTR"/>
    <property type="match status" value="1"/>
</dbReference>
<dbReference type="AlphaFoldDB" id="A0A9Y2MNN8"/>
<evidence type="ECO:0000256" key="2">
    <source>
        <dbReference type="PROSITE-ProRule" id="PRU00335"/>
    </source>
</evidence>
<dbReference type="GO" id="GO:0000976">
    <property type="term" value="F:transcription cis-regulatory region binding"/>
    <property type="evidence" value="ECO:0007669"/>
    <property type="project" value="TreeGrafter"/>
</dbReference>
<organism evidence="5 6">
    <name type="scientific">Amycolatopsis carbonis</name>
    <dbReference type="NCBI Taxonomy" id="715471"/>
    <lineage>
        <taxon>Bacteria</taxon>
        <taxon>Bacillati</taxon>
        <taxon>Actinomycetota</taxon>
        <taxon>Actinomycetes</taxon>
        <taxon>Pseudonocardiales</taxon>
        <taxon>Pseudonocardiaceae</taxon>
        <taxon>Amycolatopsis</taxon>
    </lineage>
</organism>
<dbReference type="GO" id="GO:0003700">
    <property type="term" value="F:DNA-binding transcription factor activity"/>
    <property type="evidence" value="ECO:0007669"/>
    <property type="project" value="TreeGrafter"/>
</dbReference>
<dbReference type="InterPro" id="IPR009057">
    <property type="entry name" value="Homeodomain-like_sf"/>
</dbReference>
<name>A0A9Y2MNN8_9PSEU</name>
<feature type="region of interest" description="Disordered" evidence="3">
    <location>
        <begin position="1"/>
        <end position="23"/>
    </location>
</feature>
<dbReference type="InterPro" id="IPR050109">
    <property type="entry name" value="HTH-type_TetR-like_transc_reg"/>
</dbReference>
<dbReference type="EMBL" id="CP127294">
    <property type="protein sequence ID" value="WIX75040.1"/>
    <property type="molecule type" value="Genomic_DNA"/>
</dbReference>
<dbReference type="Gene3D" id="1.10.357.10">
    <property type="entry name" value="Tetracycline Repressor, domain 2"/>
    <property type="match status" value="1"/>
</dbReference>